<dbReference type="PANTHER" id="PTHR31973:SF113">
    <property type="entry name" value="PROTEIN FAR1-RELATED SEQUENCE 5-LIKE"/>
    <property type="match status" value="1"/>
</dbReference>
<protein>
    <recommendedName>
        <fullName evidence="5">SWIM-type domain-containing protein</fullName>
    </recommendedName>
</protein>
<reference evidence="6" key="1">
    <citation type="submission" date="2018-11" db="EMBL/GenBank/DDBJ databases">
        <authorList>
            <person name="Grassa J C."/>
        </authorList>
    </citation>
    <scope>NUCLEOTIDE SEQUENCE [LARGE SCALE GENOMIC DNA]</scope>
</reference>
<dbReference type="AlphaFoldDB" id="A0A803PDP9"/>
<dbReference type="Pfam" id="PF10551">
    <property type="entry name" value="MULE"/>
    <property type="match status" value="1"/>
</dbReference>
<keyword evidence="1" id="KW-0479">Metal-binding</keyword>
<evidence type="ECO:0000256" key="3">
    <source>
        <dbReference type="ARBA" id="ARBA00022833"/>
    </source>
</evidence>
<dbReference type="OMA" id="SEWEISI"/>
<dbReference type="Pfam" id="PF04434">
    <property type="entry name" value="SWIM"/>
    <property type="match status" value="1"/>
</dbReference>
<dbReference type="PROSITE" id="PS50966">
    <property type="entry name" value="ZF_SWIM"/>
    <property type="match status" value="1"/>
</dbReference>
<accession>A0A803PDP9</accession>
<dbReference type="GO" id="GO:0008270">
    <property type="term" value="F:zinc ion binding"/>
    <property type="evidence" value="ECO:0007669"/>
    <property type="project" value="UniProtKB-KW"/>
</dbReference>
<organism evidence="6 7">
    <name type="scientific">Cannabis sativa</name>
    <name type="common">Hemp</name>
    <name type="synonym">Marijuana</name>
    <dbReference type="NCBI Taxonomy" id="3483"/>
    <lineage>
        <taxon>Eukaryota</taxon>
        <taxon>Viridiplantae</taxon>
        <taxon>Streptophyta</taxon>
        <taxon>Embryophyta</taxon>
        <taxon>Tracheophyta</taxon>
        <taxon>Spermatophyta</taxon>
        <taxon>Magnoliopsida</taxon>
        <taxon>eudicotyledons</taxon>
        <taxon>Gunneridae</taxon>
        <taxon>Pentapetalae</taxon>
        <taxon>rosids</taxon>
        <taxon>fabids</taxon>
        <taxon>Rosales</taxon>
        <taxon>Cannabaceae</taxon>
        <taxon>Cannabis</taxon>
    </lineage>
</organism>
<name>A0A803PDP9_CANSA</name>
<dbReference type="InterPro" id="IPR018289">
    <property type="entry name" value="MULE_transposase_dom"/>
</dbReference>
<reference evidence="6" key="2">
    <citation type="submission" date="2021-03" db="UniProtKB">
        <authorList>
            <consortium name="EnsemblPlants"/>
        </authorList>
    </citation>
    <scope>IDENTIFICATION</scope>
</reference>
<dbReference type="EnsemblPlants" id="evm.model.04.1582">
    <property type="protein sequence ID" value="cds.evm.model.04.1582"/>
    <property type="gene ID" value="evm.TU.04.1582"/>
</dbReference>
<evidence type="ECO:0000256" key="4">
    <source>
        <dbReference type="PROSITE-ProRule" id="PRU00325"/>
    </source>
</evidence>
<dbReference type="Gramene" id="evm.model.04.1582">
    <property type="protein sequence ID" value="cds.evm.model.04.1582"/>
    <property type="gene ID" value="evm.TU.04.1582"/>
</dbReference>
<dbReference type="InterPro" id="IPR006564">
    <property type="entry name" value="Znf_PMZ"/>
</dbReference>
<keyword evidence="7" id="KW-1185">Reference proteome</keyword>
<dbReference type="PANTHER" id="PTHR31973">
    <property type="entry name" value="POLYPROTEIN, PUTATIVE-RELATED"/>
    <property type="match status" value="1"/>
</dbReference>
<evidence type="ECO:0000313" key="7">
    <source>
        <dbReference type="Proteomes" id="UP000596661"/>
    </source>
</evidence>
<keyword evidence="3" id="KW-0862">Zinc</keyword>
<dbReference type="SMART" id="SM00575">
    <property type="entry name" value="ZnF_PMZ"/>
    <property type="match status" value="1"/>
</dbReference>
<feature type="domain" description="SWIM-type" evidence="5">
    <location>
        <begin position="556"/>
        <end position="588"/>
    </location>
</feature>
<dbReference type="EMBL" id="UZAU01000394">
    <property type="status" value="NOT_ANNOTATED_CDS"/>
    <property type="molecule type" value="Genomic_DNA"/>
</dbReference>
<dbReference type="Proteomes" id="UP000596661">
    <property type="component" value="Chromosome 4"/>
</dbReference>
<evidence type="ECO:0000256" key="2">
    <source>
        <dbReference type="ARBA" id="ARBA00022771"/>
    </source>
</evidence>
<evidence type="ECO:0000256" key="1">
    <source>
        <dbReference type="ARBA" id="ARBA00022723"/>
    </source>
</evidence>
<dbReference type="InterPro" id="IPR007527">
    <property type="entry name" value="Znf_SWIM"/>
</dbReference>
<evidence type="ECO:0000313" key="6">
    <source>
        <dbReference type="EnsemblPlants" id="cds.evm.model.04.1582"/>
    </source>
</evidence>
<sequence>MEFQVKSGIPPMKIRDDKGFHFYIELKRKNQDETIYLLLVNCTKILSDDQSLRGVIPNINNQDINDEGSVESPSWFVMACRIADNIIEEEDTRISKKDKAVAYGIITDPCIDTISVDQVFNSKQVLVNAMSMYSMKNNYQHKVKRSSTQDYVLTCLDDKSHWYFRASVYGKTSMFKVRKFDEAHNCSLNIISGDHRQETSNVVRDYIKNKLMNPKRGYRPNDIVDDMIDDLSVCVSYQKAWRGKEKALDLLRGRANESYSTLPSFLYMLQLTNSGTITDFVTDSEFRFKYMFFAMGIFIQNWKHCTPIIVVDDTFLKSAYGGTLLIASSQNANRGIFPLDFAIVDSENDVSWEWFMSKMKNAYGEREGQCIISDRHESIKKAVTKVYPTLIHGFCSFHLFQNIKTKFRKGVKALKDAFNGASKAYNLTEFEKYMSDLDKIDDRIRPYLQNEVGYEKWTRVFSPNKRYSTMTSNIAESINSALMAARELPVGTLVEALKCLVQRWHLANKDKASSIFTHLSTEAEADLKTNRNMSRKLKIETSNLVIYTVLDGRKSFIVDLQNKTCSCDKFQYDEMSCSHAMAVLGKRSLSCYDFCSYYYTKEAFVATYKDYVLPLGDPATWNVPNEIKIMEILPPATRR</sequence>
<proteinExistence type="predicted"/>
<keyword evidence="2 4" id="KW-0863">Zinc-finger</keyword>
<evidence type="ECO:0000259" key="5">
    <source>
        <dbReference type="PROSITE" id="PS50966"/>
    </source>
</evidence>